<dbReference type="InterPro" id="IPR052519">
    <property type="entry name" value="Euk-type_GlcNAc_Kinase"/>
</dbReference>
<dbReference type="PANTHER" id="PTHR43190:SF3">
    <property type="entry name" value="N-ACETYL-D-GLUCOSAMINE KINASE"/>
    <property type="match status" value="1"/>
</dbReference>
<dbReference type="OrthoDB" id="311172at2759"/>
<evidence type="ECO:0000313" key="2">
    <source>
        <dbReference type="EMBL" id="PWN31093.1"/>
    </source>
</evidence>
<evidence type="ECO:0008006" key="4">
    <source>
        <dbReference type="Google" id="ProtNLM"/>
    </source>
</evidence>
<protein>
    <recommendedName>
        <fullName evidence="4">N-acetyl-D-glucosamine kinase</fullName>
    </recommendedName>
</protein>
<dbReference type="Proteomes" id="UP000245884">
    <property type="component" value="Unassembled WGS sequence"/>
</dbReference>
<accession>A0A316V4E2</accession>
<dbReference type="RefSeq" id="XP_025365705.1">
    <property type="nucleotide sequence ID" value="XM_025505332.1"/>
</dbReference>
<dbReference type="SUPFAM" id="SSF53067">
    <property type="entry name" value="Actin-like ATPase domain"/>
    <property type="match status" value="1"/>
</dbReference>
<feature type="compositionally biased region" description="Acidic residues" evidence="1">
    <location>
        <begin position="286"/>
        <end position="299"/>
    </location>
</feature>
<gene>
    <name evidence="2" type="ORF">BDZ90DRAFT_230089</name>
</gene>
<dbReference type="GeneID" id="37027155"/>
<feature type="region of interest" description="Disordered" evidence="1">
    <location>
        <begin position="211"/>
        <end position="240"/>
    </location>
</feature>
<feature type="region of interest" description="Disordered" evidence="1">
    <location>
        <begin position="355"/>
        <end position="457"/>
    </location>
</feature>
<evidence type="ECO:0000313" key="3">
    <source>
        <dbReference type="Proteomes" id="UP000245884"/>
    </source>
</evidence>
<dbReference type="InterPro" id="IPR043129">
    <property type="entry name" value="ATPase_NBD"/>
</dbReference>
<sequence length="651" mass="68441">MGDEATPVASTTLPRSSRGLGSRRLYLAVDCGGSKAAAAIAISSVEPGKPPSFLSRGFGGAANYTDVGLDRFLLSVREAVENALDEAQIEWRTDKTTSNARSSSQASTFSSAELTKVDPLSANRIAPFPQLFYAAWLGIAGVDSPLNISVLSPHLSRLLCIPYPSSRLIVANDTSLLASPVMERDGNSPPDAVREGVVCIAGTGSIVMSFRSRNQPQPGTSHGATTETLSPGSSSKSGTNSLLEAVGRVGGFGWLLGDEAGGYMVGRKAVRAVLDQADRERLSSDDSSDDDEEEEEAEDGAARDGLGIDQSKLFSGLGRSKGQHLLRDRILAHWNLNSTDDLLDTVYSNDIVVPTSSGPGGQRASVAASMASSVASDSPISDRARKDTTDVDGMELDDPSHSLLPPGARLHPPSVNGGSVSPIPAIDSYPSSPRRQSVSDEGHKGAAATSNLSTTSAKSCSERCLTSQQPSSSALSAALAIPRTATQPPSPASPAEATTAGARKLRLASLAPLVFHLAFTHGDAMSLDLLKGEIKSIVDQIELLLQRPRRPRRSRTLKRTEAAPSKDANGHANSSTRDASTDRKDSRRVLAEQSVLCLGGSLLGVEGYRGLMVDELKARGWRFKRVVHVEDVAKRGCEALARGWEGGAGGE</sequence>
<reference evidence="2 3" key="1">
    <citation type="journal article" date="2018" name="Mol. Biol. Evol.">
        <title>Broad Genomic Sampling Reveals a Smut Pathogenic Ancestry of the Fungal Clade Ustilaginomycotina.</title>
        <authorList>
            <person name="Kijpornyongpan T."/>
            <person name="Mondo S.J."/>
            <person name="Barry K."/>
            <person name="Sandor L."/>
            <person name="Lee J."/>
            <person name="Lipzen A."/>
            <person name="Pangilinan J."/>
            <person name="LaButti K."/>
            <person name="Hainaut M."/>
            <person name="Henrissat B."/>
            <person name="Grigoriev I.V."/>
            <person name="Spatafora J.W."/>
            <person name="Aime M.C."/>
        </authorList>
    </citation>
    <scope>NUCLEOTIDE SEQUENCE [LARGE SCALE GENOMIC DNA]</scope>
    <source>
        <strain evidence="2 3">MCA 5214</strain>
    </source>
</reference>
<feature type="compositionally biased region" description="Low complexity" evidence="1">
    <location>
        <begin position="364"/>
        <end position="376"/>
    </location>
</feature>
<dbReference type="Gene3D" id="3.30.420.40">
    <property type="match status" value="3"/>
</dbReference>
<feature type="compositionally biased region" description="Low complexity" evidence="1">
    <location>
        <begin position="226"/>
        <end position="240"/>
    </location>
</feature>
<dbReference type="EMBL" id="KZ819662">
    <property type="protein sequence ID" value="PWN31093.1"/>
    <property type="molecule type" value="Genomic_DNA"/>
</dbReference>
<dbReference type="AlphaFoldDB" id="A0A316V4E2"/>
<proteinExistence type="predicted"/>
<feature type="compositionally biased region" description="Basic and acidic residues" evidence="1">
    <location>
        <begin position="380"/>
        <end position="389"/>
    </location>
</feature>
<organism evidence="2 3">
    <name type="scientific">Jaminaea rosea</name>
    <dbReference type="NCBI Taxonomy" id="1569628"/>
    <lineage>
        <taxon>Eukaryota</taxon>
        <taxon>Fungi</taxon>
        <taxon>Dikarya</taxon>
        <taxon>Basidiomycota</taxon>
        <taxon>Ustilaginomycotina</taxon>
        <taxon>Exobasidiomycetes</taxon>
        <taxon>Microstromatales</taxon>
        <taxon>Microstromatales incertae sedis</taxon>
        <taxon>Jaminaea</taxon>
    </lineage>
</organism>
<dbReference type="PANTHER" id="PTHR43190">
    <property type="entry name" value="N-ACETYL-D-GLUCOSAMINE KINASE"/>
    <property type="match status" value="1"/>
</dbReference>
<keyword evidence="3" id="KW-1185">Reference proteome</keyword>
<feature type="region of interest" description="Disordered" evidence="1">
    <location>
        <begin position="278"/>
        <end position="307"/>
    </location>
</feature>
<feature type="region of interest" description="Disordered" evidence="1">
    <location>
        <begin position="549"/>
        <end position="586"/>
    </location>
</feature>
<evidence type="ECO:0000256" key="1">
    <source>
        <dbReference type="SAM" id="MobiDB-lite"/>
    </source>
</evidence>
<feature type="compositionally biased region" description="Low complexity" evidence="1">
    <location>
        <begin position="446"/>
        <end position="457"/>
    </location>
</feature>
<feature type="compositionally biased region" description="Polar residues" evidence="1">
    <location>
        <begin position="211"/>
        <end position="225"/>
    </location>
</feature>
<dbReference type="STRING" id="1569628.A0A316V4E2"/>
<name>A0A316V4E2_9BASI</name>